<dbReference type="EMBL" id="KZ679258">
    <property type="protein sequence ID" value="PTB44296.1"/>
    <property type="molecule type" value="Genomic_DNA"/>
</dbReference>
<reference evidence="1 2" key="1">
    <citation type="submission" date="2016-07" db="EMBL/GenBank/DDBJ databases">
        <title>Multiple horizontal gene transfer events from other fungi enriched the ability of initially mycotrophic Trichoderma (Ascomycota) to feed on dead plant biomass.</title>
        <authorList>
            <consortium name="DOE Joint Genome Institute"/>
            <person name="Aerts A."/>
            <person name="Atanasova L."/>
            <person name="Chenthamara K."/>
            <person name="Zhang J."/>
            <person name="Grujic M."/>
            <person name="Henrissat B."/>
            <person name="Kuo A."/>
            <person name="Salamov A."/>
            <person name="Lipzen A."/>
            <person name="Labutti K."/>
            <person name="Barry K."/>
            <person name="Miao Y."/>
            <person name="Rahimi M.J."/>
            <person name="Shen Q."/>
            <person name="Grigoriev I.V."/>
            <person name="Kubicek C.P."/>
            <person name="Druzhinina I.S."/>
        </authorList>
    </citation>
    <scope>NUCLEOTIDE SEQUENCE [LARGE SCALE GENOMIC DNA]</scope>
    <source>
        <strain evidence="1 2">CBS 433.97</strain>
    </source>
</reference>
<evidence type="ECO:0000313" key="2">
    <source>
        <dbReference type="Proteomes" id="UP000240493"/>
    </source>
</evidence>
<evidence type="ECO:0000313" key="1">
    <source>
        <dbReference type="EMBL" id="PTB44296.1"/>
    </source>
</evidence>
<name>A0A2T3ZHL6_TRIA4</name>
<dbReference type="OrthoDB" id="10599406at2759"/>
<sequence length="186" mass="21005">MQSTLLAQSECCQQLKSSLRAAAAAAAFRDQALPPQHMRLARSRFDGWALQFLSCRRLLQYNTIRRSITGGEWNSYRYGVSVQTPYMQQQKAHPRGCSQSYRHGWRRSSFNSSWFEKEAGAMEQEKTGHLFEQQMSCLALCHLTSQIHPFHSPRNKASSPHAVHAFIAIVGLIAASNAQCHHLTST</sequence>
<keyword evidence="2" id="KW-1185">Reference proteome</keyword>
<organism evidence="1 2">
    <name type="scientific">Trichoderma asperellum (strain ATCC 204424 / CBS 433.97 / NBRC 101777)</name>
    <dbReference type="NCBI Taxonomy" id="1042311"/>
    <lineage>
        <taxon>Eukaryota</taxon>
        <taxon>Fungi</taxon>
        <taxon>Dikarya</taxon>
        <taxon>Ascomycota</taxon>
        <taxon>Pezizomycotina</taxon>
        <taxon>Sordariomycetes</taxon>
        <taxon>Hypocreomycetidae</taxon>
        <taxon>Hypocreales</taxon>
        <taxon>Hypocreaceae</taxon>
        <taxon>Trichoderma</taxon>
    </lineage>
</organism>
<dbReference type="Proteomes" id="UP000240493">
    <property type="component" value="Unassembled WGS sequence"/>
</dbReference>
<protein>
    <submittedName>
        <fullName evidence="1">Uncharacterized protein</fullName>
    </submittedName>
</protein>
<dbReference type="AlphaFoldDB" id="A0A2T3ZHL6"/>
<accession>A0A2T3ZHL6</accession>
<proteinExistence type="predicted"/>
<gene>
    <name evidence="1" type="ORF">M441DRAFT_87322</name>
</gene>